<feature type="transmembrane region" description="Helical" evidence="8">
    <location>
        <begin position="297"/>
        <end position="316"/>
    </location>
</feature>
<proteinExistence type="predicted"/>
<keyword evidence="5 8" id="KW-0812">Transmembrane</keyword>
<keyword evidence="11" id="KW-1185">Reference proteome</keyword>
<feature type="transmembrane region" description="Helical" evidence="8">
    <location>
        <begin position="221"/>
        <end position="239"/>
    </location>
</feature>
<feature type="transmembrane region" description="Helical" evidence="8">
    <location>
        <begin position="269"/>
        <end position="291"/>
    </location>
</feature>
<feature type="transmembrane region" description="Helical" evidence="8">
    <location>
        <begin position="409"/>
        <end position="428"/>
    </location>
</feature>
<feature type="transmembrane region" description="Helical" evidence="8">
    <location>
        <begin position="356"/>
        <end position="376"/>
    </location>
</feature>
<dbReference type="GO" id="GO:0010041">
    <property type="term" value="P:response to iron(III) ion"/>
    <property type="evidence" value="ECO:0007669"/>
    <property type="project" value="TreeGrafter"/>
</dbReference>
<feature type="transmembrane region" description="Helical" evidence="8">
    <location>
        <begin position="178"/>
        <end position="209"/>
    </location>
</feature>
<keyword evidence="3" id="KW-0328">Glycosyltransferase</keyword>
<feature type="transmembrane region" description="Helical" evidence="8">
    <location>
        <begin position="383"/>
        <end position="403"/>
    </location>
</feature>
<evidence type="ECO:0000256" key="1">
    <source>
        <dbReference type="ARBA" id="ARBA00004651"/>
    </source>
</evidence>
<evidence type="ECO:0000313" key="11">
    <source>
        <dbReference type="Proteomes" id="UP000010483"/>
    </source>
</evidence>
<feature type="transmembrane region" description="Helical" evidence="8">
    <location>
        <begin position="101"/>
        <end position="121"/>
    </location>
</feature>
<dbReference type="BioCyc" id="CSTA292563:G1353-2706-MONOMER"/>
<evidence type="ECO:0000259" key="9">
    <source>
        <dbReference type="Pfam" id="PF13231"/>
    </source>
</evidence>
<sequence length="429" mass="49905">MFLGGIFRYKFGSIYYKQELIINSFLFAGAFFLCIVNLGSLPFYDGREYFFAEIATEIYQSFADNLNWLFPHYTESFYGIKPPLMHILTAVAYGIWGFNEFATRIMGATFTALSVPLLYCLARELFPIRFYALFGALVYLTSTPVIFYGRLAMFDGVRLCCEIFFFLSILISRRDLRWALGVGISLTFICLALGWDVAIILGAIALIFLWWDTPRLLNSSYFWLGIVLGIIPAVLWYGGEYIHTRIDDYPIMDIQSPSINSLFYSQYSVVNLLSNFSSWIFISIFGFIYALKNKNYSWAKLSLTWFLFSLIITLILRYTDHYLSLISLYAPMAIASGYILGEVMRKPPWKTYPKSWGYFFCILSFITLGIGAFYFLQFNHWHGSLFSVLTSYFLCFFTAFILIEKENEYFIFILFWGKYISLILLFNLH</sequence>
<evidence type="ECO:0000313" key="10">
    <source>
        <dbReference type="EMBL" id="AFZ48644.1"/>
    </source>
</evidence>
<protein>
    <submittedName>
        <fullName evidence="10">Glycosyl transferase family 39</fullName>
    </submittedName>
</protein>
<keyword evidence="4 10" id="KW-0808">Transferase</keyword>
<feature type="transmembrane region" description="Helical" evidence="8">
    <location>
        <begin position="128"/>
        <end position="147"/>
    </location>
</feature>
<feature type="transmembrane region" description="Helical" evidence="8">
    <location>
        <begin position="323"/>
        <end position="341"/>
    </location>
</feature>
<keyword evidence="7 8" id="KW-0472">Membrane</keyword>
<evidence type="ECO:0000256" key="8">
    <source>
        <dbReference type="SAM" id="Phobius"/>
    </source>
</evidence>
<dbReference type="KEGG" id="csn:Cyast_2701"/>
<dbReference type="Proteomes" id="UP000010483">
    <property type="component" value="Chromosome"/>
</dbReference>
<feature type="transmembrane region" description="Helical" evidence="8">
    <location>
        <begin position="20"/>
        <end position="41"/>
    </location>
</feature>
<feature type="transmembrane region" description="Helical" evidence="8">
    <location>
        <begin position="153"/>
        <end position="171"/>
    </location>
</feature>
<comment type="subcellular location">
    <subcellularLocation>
        <location evidence="1">Cell membrane</location>
        <topology evidence="1">Multi-pass membrane protein</topology>
    </subcellularLocation>
</comment>
<dbReference type="InterPro" id="IPR038731">
    <property type="entry name" value="RgtA/B/C-like"/>
</dbReference>
<evidence type="ECO:0000256" key="2">
    <source>
        <dbReference type="ARBA" id="ARBA00022475"/>
    </source>
</evidence>
<dbReference type="GO" id="GO:0009103">
    <property type="term" value="P:lipopolysaccharide biosynthetic process"/>
    <property type="evidence" value="ECO:0007669"/>
    <property type="project" value="UniProtKB-ARBA"/>
</dbReference>
<dbReference type="STRING" id="292563.Cyast_2701"/>
<evidence type="ECO:0000256" key="3">
    <source>
        <dbReference type="ARBA" id="ARBA00022676"/>
    </source>
</evidence>
<name>K9YP28_CYASC</name>
<evidence type="ECO:0000256" key="5">
    <source>
        <dbReference type="ARBA" id="ARBA00022692"/>
    </source>
</evidence>
<organism evidence="10 11">
    <name type="scientific">Cyanobacterium stanieri (strain ATCC 29140 / PCC 7202)</name>
    <dbReference type="NCBI Taxonomy" id="292563"/>
    <lineage>
        <taxon>Bacteria</taxon>
        <taxon>Bacillati</taxon>
        <taxon>Cyanobacteriota</taxon>
        <taxon>Cyanophyceae</taxon>
        <taxon>Oscillatoriophycideae</taxon>
        <taxon>Chroococcales</taxon>
        <taxon>Geminocystaceae</taxon>
        <taxon>Cyanobacterium</taxon>
    </lineage>
</organism>
<dbReference type="PANTHER" id="PTHR33908:SF3">
    <property type="entry name" value="UNDECAPRENYL PHOSPHATE-ALPHA-4-AMINO-4-DEOXY-L-ARABINOSE ARABINOSYL TRANSFERASE"/>
    <property type="match status" value="1"/>
</dbReference>
<keyword evidence="2" id="KW-1003">Cell membrane</keyword>
<evidence type="ECO:0000256" key="7">
    <source>
        <dbReference type="ARBA" id="ARBA00023136"/>
    </source>
</evidence>
<dbReference type="GO" id="GO:0005886">
    <property type="term" value="C:plasma membrane"/>
    <property type="evidence" value="ECO:0007669"/>
    <property type="project" value="UniProtKB-SubCell"/>
</dbReference>
<dbReference type="Pfam" id="PF13231">
    <property type="entry name" value="PMT_2"/>
    <property type="match status" value="1"/>
</dbReference>
<dbReference type="HOGENOM" id="CLU_019200_4_0_3"/>
<dbReference type="AlphaFoldDB" id="K9YP28"/>
<feature type="domain" description="Glycosyltransferase RgtA/B/C/D-like" evidence="9">
    <location>
        <begin position="81"/>
        <end position="234"/>
    </location>
</feature>
<evidence type="ECO:0000256" key="6">
    <source>
        <dbReference type="ARBA" id="ARBA00022989"/>
    </source>
</evidence>
<reference evidence="11" key="1">
    <citation type="journal article" date="2013" name="Proc. Natl. Acad. Sci. U.S.A.">
        <title>Improving the coverage of the cyanobacterial phylum using diversity-driven genome sequencing.</title>
        <authorList>
            <person name="Shih P.M."/>
            <person name="Wu D."/>
            <person name="Latifi A."/>
            <person name="Axen S.D."/>
            <person name="Fewer D.P."/>
            <person name="Talla E."/>
            <person name="Calteau A."/>
            <person name="Cai F."/>
            <person name="Tandeau de Marsac N."/>
            <person name="Rippka R."/>
            <person name="Herdman M."/>
            <person name="Sivonen K."/>
            <person name="Coursin T."/>
            <person name="Laurent T."/>
            <person name="Goodwin L."/>
            <person name="Nolan M."/>
            <person name="Davenport K.W."/>
            <person name="Han C.S."/>
            <person name="Rubin E.M."/>
            <person name="Eisen J.A."/>
            <person name="Woyke T."/>
            <person name="Gugger M."/>
            <person name="Kerfeld C.A."/>
        </authorList>
    </citation>
    <scope>NUCLEOTIDE SEQUENCE [LARGE SCALE GENOMIC DNA]</scope>
    <source>
        <strain evidence="11">ATCC 29140 / PCC 7202</strain>
    </source>
</reference>
<accession>K9YP28</accession>
<evidence type="ECO:0000256" key="4">
    <source>
        <dbReference type="ARBA" id="ARBA00022679"/>
    </source>
</evidence>
<dbReference type="eggNOG" id="COG1807">
    <property type="taxonomic scope" value="Bacteria"/>
</dbReference>
<dbReference type="GO" id="GO:0016763">
    <property type="term" value="F:pentosyltransferase activity"/>
    <property type="evidence" value="ECO:0007669"/>
    <property type="project" value="TreeGrafter"/>
</dbReference>
<gene>
    <name evidence="10" type="ordered locus">Cyast_2701</name>
</gene>
<dbReference type="InterPro" id="IPR050297">
    <property type="entry name" value="LipidA_mod_glycosyltrf_83"/>
</dbReference>
<dbReference type="EMBL" id="CP003940">
    <property type="protein sequence ID" value="AFZ48644.1"/>
    <property type="molecule type" value="Genomic_DNA"/>
</dbReference>
<dbReference type="PANTHER" id="PTHR33908">
    <property type="entry name" value="MANNOSYLTRANSFERASE YKCB-RELATED"/>
    <property type="match status" value="1"/>
</dbReference>
<keyword evidence="6 8" id="KW-1133">Transmembrane helix</keyword>